<sequence>MEKSSAKPFVFLSGGVGFTPLLSMLEYFVASSVKTQPVVFVQYARSPEVRAFGEHLETIAKENDFVTAHTVYGKFDVNQLEKLVPSKDCEFYFCGPAGFMTAVFKSLSKRWAVPASQLHYEYFGPTQNIDS</sequence>
<comment type="caution">
    <text evidence="6">The sequence shown here is derived from an EMBL/GenBank/DDBJ whole genome shotgun (WGS) entry which is preliminary data.</text>
</comment>
<proteinExistence type="predicted"/>
<dbReference type="Gene3D" id="3.40.50.80">
    <property type="entry name" value="Nucleotide-binding domain of ferredoxin-NADP reductase (FNR) module"/>
    <property type="match status" value="1"/>
</dbReference>
<dbReference type="GO" id="GO:0046210">
    <property type="term" value="P:nitric oxide catabolic process"/>
    <property type="evidence" value="ECO:0007669"/>
    <property type="project" value="TreeGrafter"/>
</dbReference>
<dbReference type="EMBL" id="NCKW01015543">
    <property type="protein sequence ID" value="POM62548.1"/>
    <property type="molecule type" value="Genomic_DNA"/>
</dbReference>
<protein>
    <submittedName>
        <fullName evidence="6">Nitric oxide dioxygenase (Pi-NOD1)</fullName>
    </submittedName>
</protein>
<dbReference type="GO" id="GO:0046872">
    <property type="term" value="F:metal ion binding"/>
    <property type="evidence" value="ECO:0007669"/>
    <property type="project" value="UniProtKB-KW"/>
</dbReference>
<dbReference type="GO" id="GO:0071500">
    <property type="term" value="P:cellular response to nitrosative stress"/>
    <property type="evidence" value="ECO:0007669"/>
    <property type="project" value="TreeGrafter"/>
</dbReference>
<dbReference type="PANTHER" id="PTHR43396:SF3">
    <property type="entry name" value="FLAVOHEMOPROTEIN"/>
    <property type="match status" value="1"/>
</dbReference>
<dbReference type="Proteomes" id="UP000237271">
    <property type="component" value="Unassembled WGS sequence"/>
</dbReference>
<reference evidence="6 7" key="1">
    <citation type="journal article" date="2017" name="Genome Biol. Evol.">
        <title>Phytophthora megakarya and P. palmivora, closely related causal agents of cacao black pod rot, underwent increases in genome sizes and gene numbers by different mechanisms.</title>
        <authorList>
            <person name="Ali S.S."/>
            <person name="Shao J."/>
            <person name="Lary D.J."/>
            <person name="Kronmiller B."/>
            <person name="Shen D."/>
            <person name="Strem M.D."/>
            <person name="Amoako-Attah I."/>
            <person name="Akrofi A.Y."/>
            <person name="Begoude B.A."/>
            <person name="Ten Hoopen G.M."/>
            <person name="Coulibaly K."/>
            <person name="Kebe B.I."/>
            <person name="Melnick R.L."/>
            <person name="Guiltinan M.J."/>
            <person name="Tyler B.M."/>
            <person name="Meinhardt L.W."/>
            <person name="Bailey B.A."/>
        </authorList>
    </citation>
    <scope>NUCLEOTIDE SEQUENCE [LARGE SCALE GENOMIC DNA]</scope>
    <source>
        <strain evidence="7">sbr112.9</strain>
    </source>
</reference>
<dbReference type="Pfam" id="PF00175">
    <property type="entry name" value="NAD_binding_1"/>
    <property type="match status" value="1"/>
</dbReference>
<dbReference type="InterPro" id="IPR001433">
    <property type="entry name" value="OxRdtase_FAD/NAD-bd"/>
</dbReference>
<evidence type="ECO:0000259" key="5">
    <source>
        <dbReference type="Pfam" id="PF00175"/>
    </source>
</evidence>
<keyword evidence="6" id="KW-0223">Dioxygenase</keyword>
<accession>A0A2P4XAJ0</accession>
<keyword evidence="7" id="KW-1185">Reference proteome</keyword>
<dbReference type="GO" id="GO:0008941">
    <property type="term" value="F:nitric oxide dioxygenase NAD(P)H activity"/>
    <property type="evidence" value="ECO:0007669"/>
    <property type="project" value="TreeGrafter"/>
</dbReference>
<dbReference type="PRINTS" id="PR00409">
    <property type="entry name" value="PHDIOXRDTASE"/>
</dbReference>
<keyword evidence="6" id="KW-0560">Oxidoreductase</keyword>
<evidence type="ECO:0000313" key="6">
    <source>
        <dbReference type="EMBL" id="POM62548.1"/>
    </source>
</evidence>
<dbReference type="InterPro" id="IPR039261">
    <property type="entry name" value="FNR_nucleotide-bd"/>
</dbReference>
<evidence type="ECO:0000256" key="2">
    <source>
        <dbReference type="ARBA" id="ARBA00022617"/>
    </source>
</evidence>
<evidence type="ECO:0000313" key="7">
    <source>
        <dbReference type="Proteomes" id="UP000237271"/>
    </source>
</evidence>
<keyword evidence="1" id="KW-0216">Detoxification</keyword>
<name>A0A2P4XAJ0_9STRA</name>
<evidence type="ECO:0000256" key="1">
    <source>
        <dbReference type="ARBA" id="ARBA00022575"/>
    </source>
</evidence>
<organism evidence="6 7">
    <name type="scientific">Phytophthora palmivora</name>
    <dbReference type="NCBI Taxonomy" id="4796"/>
    <lineage>
        <taxon>Eukaryota</taxon>
        <taxon>Sar</taxon>
        <taxon>Stramenopiles</taxon>
        <taxon>Oomycota</taxon>
        <taxon>Peronosporomycetes</taxon>
        <taxon>Peronosporales</taxon>
        <taxon>Peronosporaceae</taxon>
        <taxon>Phytophthora</taxon>
    </lineage>
</organism>
<dbReference type="PANTHER" id="PTHR43396">
    <property type="entry name" value="FLAVOHEMOPROTEIN"/>
    <property type="match status" value="1"/>
</dbReference>
<keyword evidence="2" id="KW-0349">Heme</keyword>
<dbReference type="AlphaFoldDB" id="A0A2P4XAJ0"/>
<keyword evidence="4" id="KW-0408">Iron</keyword>
<dbReference type="OrthoDB" id="436496at2759"/>
<evidence type="ECO:0000256" key="4">
    <source>
        <dbReference type="ARBA" id="ARBA00023004"/>
    </source>
</evidence>
<keyword evidence="3" id="KW-0479">Metal-binding</keyword>
<gene>
    <name evidence="6" type="ORF">PHPALM_28289</name>
</gene>
<evidence type="ECO:0000256" key="3">
    <source>
        <dbReference type="ARBA" id="ARBA00022723"/>
    </source>
</evidence>
<dbReference type="GO" id="GO:0071949">
    <property type="term" value="F:FAD binding"/>
    <property type="evidence" value="ECO:0007669"/>
    <property type="project" value="TreeGrafter"/>
</dbReference>
<feature type="domain" description="Oxidoreductase FAD/NAD(P)-binding" evidence="5">
    <location>
        <begin position="11"/>
        <end position="103"/>
    </location>
</feature>
<dbReference type="SUPFAM" id="SSF52343">
    <property type="entry name" value="Ferredoxin reductase-like, C-terminal NADP-linked domain"/>
    <property type="match status" value="1"/>
</dbReference>